<feature type="transmembrane region" description="Helical" evidence="6">
    <location>
        <begin position="66"/>
        <end position="90"/>
    </location>
</feature>
<keyword evidence="5 6" id="KW-0472">Membrane</keyword>
<evidence type="ECO:0000313" key="7">
    <source>
        <dbReference type="EMBL" id="MDJ1650042.1"/>
    </source>
</evidence>
<keyword evidence="4 6" id="KW-1133">Transmembrane helix</keyword>
<reference evidence="7 8" key="1">
    <citation type="submission" date="2023-05" db="EMBL/GenBank/DDBJ databases">
        <title>Gordonibacter KGMB12511T sp. nov., isolated from faeces of healthy Korean.</title>
        <authorList>
            <person name="Kim H.S."/>
            <person name="Kim J.-S."/>
            <person name="Suh M.K."/>
            <person name="Eom M.K."/>
            <person name="Do H.E."/>
            <person name="Lee J.-S."/>
        </authorList>
    </citation>
    <scope>NUCLEOTIDE SEQUENCE [LARGE SCALE GENOMIC DNA]</scope>
    <source>
        <strain evidence="7 8">KGMB12511</strain>
    </source>
</reference>
<feature type="transmembrane region" description="Helical" evidence="6">
    <location>
        <begin position="32"/>
        <end position="54"/>
    </location>
</feature>
<dbReference type="InterPro" id="IPR011701">
    <property type="entry name" value="MFS"/>
</dbReference>
<name>A0ABT7DLC6_9ACTN</name>
<accession>A0ABT7DLC6</accession>
<comment type="caution">
    <text evidence="7">The sequence shown here is derived from an EMBL/GenBank/DDBJ whole genome shotgun (WGS) entry which is preliminary data.</text>
</comment>
<evidence type="ECO:0000256" key="1">
    <source>
        <dbReference type="ARBA" id="ARBA00004651"/>
    </source>
</evidence>
<dbReference type="Proteomes" id="UP001232750">
    <property type="component" value="Unassembled WGS sequence"/>
</dbReference>
<keyword evidence="2" id="KW-1003">Cell membrane</keyword>
<dbReference type="EMBL" id="JASJEU010000008">
    <property type="protein sequence ID" value="MDJ1650042.1"/>
    <property type="molecule type" value="Genomic_DNA"/>
</dbReference>
<dbReference type="SUPFAM" id="SSF103473">
    <property type="entry name" value="MFS general substrate transporter"/>
    <property type="match status" value="1"/>
</dbReference>
<evidence type="ECO:0000256" key="2">
    <source>
        <dbReference type="ARBA" id="ARBA00022475"/>
    </source>
</evidence>
<feature type="transmembrane region" description="Helical" evidence="6">
    <location>
        <begin position="377"/>
        <end position="400"/>
    </location>
</feature>
<evidence type="ECO:0000256" key="5">
    <source>
        <dbReference type="ARBA" id="ARBA00023136"/>
    </source>
</evidence>
<evidence type="ECO:0000256" key="6">
    <source>
        <dbReference type="SAM" id="Phobius"/>
    </source>
</evidence>
<feature type="transmembrane region" description="Helical" evidence="6">
    <location>
        <begin position="122"/>
        <end position="140"/>
    </location>
</feature>
<dbReference type="PANTHER" id="PTHR23513">
    <property type="entry name" value="INTEGRAL MEMBRANE EFFLUX PROTEIN-RELATED"/>
    <property type="match status" value="1"/>
</dbReference>
<dbReference type="Gene3D" id="1.20.1250.20">
    <property type="entry name" value="MFS general substrate transporter like domains"/>
    <property type="match status" value="1"/>
</dbReference>
<dbReference type="PANTHER" id="PTHR23513:SF11">
    <property type="entry name" value="STAPHYLOFERRIN A TRANSPORTER"/>
    <property type="match status" value="1"/>
</dbReference>
<dbReference type="RefSeq" id="WP_283831392.1">
    <property type="nucleotide sequence ID" value="NZ_JASJEU010000008.1"/>
</dbReference>
<dbReference type="Pfam" id="PF07690">
    <property type="entry name" value="MFS_1"/>
    <property type="match status" value="1"/>
</dbReference>
<comment type="subcellular location">
    <subcellularLocation>
        <location evidence="1">Cell membrane</location>
        <topology evidence="1">Multi-pass membrane protein</topology>
    </subcellularLocation>
</comment>
<feature type="transmembrane region" description="Helical" evidence="6">
    <location>
        <begin position="340"/>
        <end position="365"/>
    </location>
</feature>
<evidence type="ECO:0000256" key="3">
    <source>
        <dbReference type="ARBA" id="ARBA00022692"/>
    </source>
</evidence>
<proteinExistence type="predicted"/>
<protein>
    <submittedName>
        <fullName evidence="7">MFS transporter</fullName>
    </submittedName>
</protein>
<evidence type="ECO:0000313" key="8">
    <source>
        <dbReference type="Proteomes" id="UP001232750"/>
    </source>
</evidence>
<dbReference type="InterPro" id="IPR036259">
    <property type="entry name" value="MFS_trans_sf"/>
</dbReference>
<keyword evidence="8" id="KW-1185">Reference proteome</keyword>
<feature type="transmembrane region" description="Helical" evidence="6">
    <location>
        <begin position="406"/>
        <end position="425"/>
    </location>
</feature>
<keyword evidence="3 6" id="KW-0812">Transmembrane</keyword>
<dbReference type="CDD" id="cd06173">
    <property type="entry name" value="MFS_MefA_like"/>
    <property type="match status" value="1"/>
</dbReference>
<feature type="transmembrane region" description="Helical" evidence="6">
    <location>
        <begin position="188"/>
        <end position="210"/>
    </location>
</feature>
<evidence type="ECO:0000256" key="4">
    <source>
        <dbReference type="ARBA" id="ARBA00022989"/>
    </source>
</evidence>
<feature type="transmembrane region" description="Helical" evidence="6">
    <location>
        <begin position="161"/>
        <end position="182"/>
    </location>
</feature>
<feature type="transmembrane region" description="Helical" evidence="6">
    <location>
        <begin position="245"/>
        <end position="267"/>
    </location>
</feature>
<gene>
    <name evidence="7" type="ORF">QNJ86_04465</name>
</gene>
<feature type="transmembrane region" description="Helical" evidence="6">
    <location>
        <begin position="287"/>
        <end position="307"/>
    </location>
</feature>
<feature type="transmembrane region" description="Helical" evidence="6">
    <location>
        <begin position="314"/>
        <end position="334"/>
    </location>
</feature>
<sequence length="447" mass="44113">MDERKGSAQVSEGVVGVEGRNRGAGKGGLTGTFWALAAAQTVSLFGNAVLRFALPLHVLGVTGSSAAMGVVTACAWVPYIVLAPIGGVAADRVRKRLIMAALDAVMAAVCAAYLLLSGTADAVGLAVAALVALYAVQSVYQPTVQASVPALVGRSAIQRGAAVVSQVGMLSSLVGPVLGGLLFGMFGIAPVVAVSGALFAASAVLVAAAVRVPFAPLPRDAGIVRTAAGDLAAALRFLREGSPAIFRMILLATAFNLVLSSFVVIGAPVVVTQVLGLSAQLMGFAEGALALGGLAGGIAAGALAGRLGLSSSPVVLAAGSLALLLVAAACALPLPSMGSYALVVAGLFLTMACCTLFSVQAVAFVQGETPGDLIGKVMALVMALANCATPVGALAYGWLLDAFRDGVPIVVAGVVAASLALSLAVRSVVREGLKGDGEGAEAPACAD</sequence>
<organism evidence="7 8">
    <name type="scientific">Gordonibacter faecis</name>
    <dbReference type="NCBI Taxonomy" id="3047475"/>
    <lineage>
        <taxon>Bacteria</taxon>
        <taxon>Bacillati</taxon>
        <taxon>Actinomycetota</taxon>
        <taxon>Coriobacteriia</taxon>
        <taxon>Eggerthellales</taxon>
        <taxon>Eggerthellaceae</taxon>
        <taxon>Gordonibacter</taxon>
    </lineage>
</organism>